<organism evidence="13 14">
    <name type="scientific">Sneathiella marina</name>
    <dbReference type="NCBI Taxonomy" id="2950108"/>
    <lineage>
        <taxon>Bacteria</taxon>
        <taxon>Pseudomonadati</taxon>
        <taxon>Pseudomonadota</taxon>
        <taxon>Alphaproteobacteria</taxon>
        <taxon>Sneathiellales</taxon>
        <taxon>Sneathiellaceae</taxon>
        <taxon>Sneathiella</taxon>
    </lineage>
</organism>
<feature type="binding site" evidence="9">
    <location>
        <begin position="159"/>
        <end position="161"/>
    </location>
    <ligand>
        <name>2-[(2R,5Z)-2-carboxy-4-methylthiazol-5(2H)-ylidene]ethyl phosphate</name>
        <dbReference type="ChEBI" id="CHEBI:62899"/>
    </ligand>
</feature>
<dbReference type="InterPro" id="IPR034291">
    <property type="entry name" value="TMP_synthase"/>
</dbReference>
<dbReference type="CDD" id="cd00564">
    <property type="entry name" value="TMP_TenI"/>
    <property type="match status" value="1"/>
</dbReference>
<evidence type="ECO:0000256" key="6">
    <source>
        <dbReference type="ARBA" id="ARBA00047334"/>
    </source>
</evidence>
<comment type="caution">
    <text evidence="9">Lacks conserved residue(s) required for the propagation of feature annotation.</text>
</comment>
<dbReference type="EMBL" id="CP098747">
    <property type="protein sequence ID" value="USG62684.1"/>
    <property type="molecule type" value="Genomic_DNA"/>
</dbReference>
<dbReference type="PANTHER" id="PTHR20857">
    <property type="entry name" value="THIAMINE-PHOSPHATE PYROPHOSPHORYLASE"/>
    <property type="match status" value="1"/>
</dbReference>
<keyword evidence="14" id="KW-1185">Reference proteome</keyword>
<accession>A0ABY4W7A0</accession>
<proteinExistence type="inferred from homology"/>
<comment type="pathway">
    <text evidence="1 9 11">Cofactor biosynthesis; thiamine diphosphate biosynthesis; thiamine phosphate from 4-amino-2-methyl-5-diphosphomethylpyrimidine and 4-methyl-5-(2-phosphoethyl)-thiazole: step 1/1.</text>
</comment>
<comment type="catalytic activity">
    <reaction evidence="7 9 10">
        <text>2-(2-carboxy-4-methylthiazol-5-yl)ethyl phosphate + 4-amino-2-methyl-5-(diphosphooxymethyl)pyrimidine + 2 H(+) = thiamine phosphate + CO2 + diphosphate</text>
        <dbReference type="Rhea" id="RHEA:47848"/>
        <dbReference type="ChEBI" id="CHEBI:15378"/>
        <dbReference type="ChEBI" id="CHEBI:16526"/>
        <dbReference type="ChEBI" id="CHEBI:33019"/>
        <dbReference type="ChEBI" id="CHEBI:37575"/>
        <dbReference type="ChEBI" id="CHEBI:57841"/>
        <dbReference type="ChEBI" id="CHEBI:62890"/>
        <dbReference type="EC" id="2.5.1.3"/>
    </reaction>
</comment>
<evidence type="ECO:0000313" key="14">
    <source>
        <dbReference type="Proteomes" id="UP001056291"/>
    </source>
</evidence>
<sequence length="237" mass="25658">MPLATVNITREWNRSTSMQGQELPERIPTRLYLISPAEIDLDSFETAFKEALEGGDVACFQLRLKDRPRDEIVTAAKRLMPLAQAANVAFLLNDDPQLARELGADGVHIGQDDMPFKAAREIVGANAIVGVTCKNSKHLAMQAAENGADYVAFGAFFPSTTKDETTRADVDILSWCSGLIETPCVAIGGITVENAPALVKNGADFLSVSAGVWNYKAGPKQAVRDFNRMIDKVIATC</sequence>
<evidence type="ECO:0000259" key="12">
    <source>
        <dbReference type="Pfam" id="PF02581"/>
    </source>
</evidence>
<feature type="binding site" evidence="9">
    <location>
        <position position="132"/>
    </location>
    <ligand>
        <name>4-amino-2-methyl-5-(diphosphooxymethyl)pyrimidine</name>
        <dbReference type="ChEBI" id="CHEBI:57841"/>
    </ligand>
</feature>
<dbReference type="PANTHER" id="PTHR20857:SF15">
    <property type="entry name" value="THIAMINE-PHOSPHATE SYNTHASE"/>
    <property type="match status" value="1"/>
</dbReference>
<dbReference type="Proteomes" id="UP001056291">
    <property type="component" value="Chromosome"/>
</dbReference>
<gene>
    <name evidence="9 13" type="primary">thiE</name>
    <name evidence="13" type="ORF">NBZ79_06795</name>
</gene>
<feature type="binding site" evidence="9">
    <location>
        <position position="113"/>
    </location>
    <ligand>
        <name>Mg(2+)</name>
        <dbReference type="ChEBI" id="CHEBI:18420"/>
    </ligand>
</feature>
<evidence type="ECO:0000256" key="3">
    <source>
        <dbReference type="ARBA" id="ARBA00022723"/>
    </source>
</evidence>
<protein>
    <recommendedName>
        <fullName evidence="9">Thiamine-phosphate synthase</fullName>
        <shortName evidence="9">TP synthase</shortName>
        <shortName evidence="9">TPS</shortName>
        <ecNumber evidence="9">2.5.1.3</ecNumber>
    </recommendedName>
    <alternativeName>
        <fullName evidence="9">Thiamine-phosphate pyrophosphorylase</fullName>
        <shortName evidence="9">TMP pyrophosphorylase</shortName>
        <shortName evidence="9">TMP-PPase</shortName>
    </alternativeName>
</protein>
<evidence type="ECO:0000256" key="4">
    <source>
        <dbReference type="ARBA" id="ARBA00022842"/>
    </source>
</evidence>
<dbReference type="EC" id="2.5.1.3" evidence="9"/>
<feature type="binding site" evidence="9">
    <location>
        <position position="189"/>
    </location>
    <ligand>
        <name>2-[(2R,5Z)-2-carboxy-4-methylthiazol-5(2H)-ylidene]ethyl phosphate</name>
        <dbReference type="ChEBI" id="CHEBI:62899"/>
    </ligand>
</feature>
<dbReference type="InterPro" id="IPR036206">
    <property type="entry name" value="ThiamineP_synth_sf"/>
</dbReference>
<evidence type="ECO:0000256" key="8">
    <source>
        <dbReference type="ARBA" id="ARBA00047883"/>
    </source>
</evidence>
<evidence type="ECO:0000256" key="7">
    <source>
        <dbReference type="ARBA" id="ARBA00047851"/>
    </source>
</evidence>
<evidence type="ECO:0000256" key="10">
    <source>
        <dbReference type="RuleBase" id="RU003826"/>
    </source>
</evidence>
<feature type="binding site" evidence="9">
    <location>
        <position position="93"/>
    </location>
    <ligand>
        <name>4-amino-2-methyl-5-(diphosphooxymethyl)pyrimidine</name>
        <dbReference type="ChEBI" id="CHEBI:57841"/>
    </ligand>
</feature>
<comment type="catalytic activity">
    <reaction evidence="6 9 10">
        <text>4-methyl-5-(2-phosphooxyethyl)-thiazole + 4-amino-2-methyl-5-(diphosphooxymethyl)pyrimidine + H(+) = thiamine phosphate + diphosphate</text>
        <dbReference type="Rhea" id="RHEA:22328"/>
        <dbReference type="ChEBI" id="CHEBI:15378"/>
        <dbReference type="ChEBI" id="CHEBI:33019"/>
        <dbReference type="ChEBI" id="CHEBI:37575"/>
        <dbReference type="ChEBI" id="CHEBI:57841"/>
        <dbReference type="ChEBI" id="CHEBI:58296"/>
        <dbReference type="EC" id="2.5.1.3"/>
    </reaction>
</comment>
<dbReference type="InterPro" id="IPR013785">
    <property type="entry name" value="Aldolase_TIM"/>
</dbReference>
<evidence type="ECO:0000256" key="9">
    <source>
        <dbReference type="HAMAP-Rule" id="MF_00097"/>
    </source>
</evidence>
<feature type="binding site" evidence="9">
    <location>
        <position position="94"/>
    </location>
    <ligand>
        <name>Mg(2+)</name>
        <dbReference type="ChEBI" id="CHEBI:18420"/>
    </ligand>
</feature>
<dbReference type="HAMAP" id="MF_00097">
    <property type="entry name" value="TMP_synthase"/>
    <property type="match status" value="1"/>
</dbReference>
<evidence type="ECO:0000256" key="1">
    <source>
        <dbReference type="ARBA" id="ARBA00005165"/>
    </source>
</evidence>
<dbReference type="Gene3D" id="3.20.20.70">
    <property type="entry name" value="Aldolase class I"/>
    <property type="match status" value="1"/>
</dbReference>
<keyword evidence="4 9" id="KW-0460">Magnesium</keyword>
<evidence type="ECO:0000256" key="5">
    <source>
        <dbReference type="ARBA" id="ARBA00022977"/>
    </source>
</evidence>
<dbReference type="InterPro" id="IPR022998">
    <property type="entry name" value="ThiamineP_synth_TenI"/>
</dbReference>
<name>A0ABY4W7A0_9PROT</name>
<evidence type="ECO:0000256" key="2">
    <source>
        <dbReference type="ARBA" id="ARBA00022679"/>
    </source>
</evidence>
<dbReference type="NCBIfam" id="TIGR00693">
    <property type="entry name" value="thiE"/>
    <property type="match status" value="1"/>
</dbReference>
<feature type="domain" description="Thiamine phosphate synthase/TenI" evidence="12">
    <location>
        <begin position="31"/>
        <end position="211"/>
    </location>
</feature>
<comment type="cofactor">
    <cofactor evidence="9">
        <name>Mg(2+)</name>
        <dbReference type="ChEBI" id="CHEBI:18420"/>
    </cofactor>
    <text evidence="9">Binds 1 Mg(2+) ion per subunit.</text>
</comment>
<keyword evidence="2 9" id="KW-0808">Transferase</keyword>
<evidence type="ECO:0000313" key="13">
    <source>
        <dbReference type="EMBL" id="USG62684.1"/>
    </source>
</evidence>
<keyword evidence="5 9" id="KW-0784">Thiamine biosynthesis</keyword>
<dbReference type="SUPFAM" id="SSF51391">
    <property type="entry name" value="Thiamin phosphate synthase"/>
    <property type="match status" value="1"/>
</dbReference>
<dbReference type="Pfam" id="PF02581">
    <property type="entry name" value="TMP-TENI"/>
    <property type="match status" value="1"/>
</dbReference>
<feature type="binding site" evidence="9">
    <location>
        <begin position="61"/>
        <end position="65"/>
    </location>
    <ligand>
        <name>4-amino-2-methyl-5-(diphosphooxymethyl)pyrimidine</name>
        <dbReference type="ChEBI" id="CHEBI:57841"/>
    </ligand>
</feature>
<dbReference type="RefSeq" id="WP_251936689.1">
    <property type="nucleotide sequence ID" value="NZ_CP098747.1"/>
</dbReference>
<dbReference type="GO" id="GO:0004789">
    <property type="term" value="F:thiamine-phosphate diphosphorylase activity"/>
    <property type="evidence" value="ECO:0007669"/>
    <property type="project" value="UniProtKB-EC"/>
</dbReference>
<feature type="binding site" evidence="9">
    <location>
        <position position="162"/>
    </location>
    <ligand>
        <name>4-amino-2-methyl-5-(diphosphooxymethyl)pyrimidine</name>
        <dbReference type="ChEBI" id="CHEBI:57841"/>
    </ligand>
</feature>
<comment type="function">
    <text evidence="9">Condenses 4-methyl-5-(beta-hydroxyethyl)thiazole monophosphate (THZ-P) and 2-methyl-4-amino-5-hydroxymethyl pyrimidine pyrophosphate (HMP-PP) to form thiamine monophosphate (TMP).</text>
</comment>
<comment type="catalytic activity">
    <reaction evidence="8 9 10">
        <text>2-[(2R,5Z)-2-carboxy-4-methylthiazol-5(2H)-ylidene]ethyl phosphate + 4-amino-2-methyl-5-(diphosphooxymethyl)pyrimidine + 2 H(+) = thiamine phosphate + CO2 + diphosphate</text>
        <dbReference type="Rhea" id="RHEA:47844"/>
        <dbReference type="ChEBI" id="CHEBI:15378"/>
        <dbReference type="ChEBI" id="CHEBI:16526"/>
        <dbReference type="ChEBI" id="CHEBI:33019"/>
        <dbReference type="ChEBI" id="CHEBI:37575"/>
        <dbReference type="ChEBI" id="CHEBI:57841"/>
        <dbReference type="ChEBI" id="CHEBI:62899"/>
        <dbReference type="EC" id="2.5.1.3"/>
    </reaction>
</comment>
<evidence type="ECO:0000256" key="11">
    <source>
        <dbReference type="RuleBase" id="RU004253"/>
    </source>
</evidence>
<comment type="similarity">
    <text evidence="9 10">Belongs to the thiamine-phosphate synthase family.</text>
</comment>
<keyword evidence="3 9" id="KW-0479">Metal-binding</keyword>
<reference evidence="13" key="1">
    <citation type="submission" date="2022-06" db="EMBL/GenBank/DDBJ databases">
        <title>Sneathiella actinostolidae sp. nov., isolated from a sea anemonein the Western Pacific Ocean.</title>
        <authorList>
            <person name="Wei M.J."/>
        </authorList>
    </citation>
    <scope>NUCLEOTIDE SEQUENCE</scope>
    <source>
        <strain evidence="13">PHK-P5</strain>
    </source>
</reference>